<dbReference type="PANTHER" id="PTHR47961">
    <property type="entry name" value="DNA POLYMERASE THETA, PUTATIVE (AFU_ORTHOLOGUE AFUA_1G05260)-RELATED"/>
    <property type="match status" value="1"/>
</dbReference>
<evidence type="ECO:0000256" key="1">
    <source>
        <dbReference type="ARBA" id="ARBA00022741"/>
    </source>
</evidence>
<dbReference type="AlphaFoldDB" id="F6EYC2"/>
<reference evidence="7 8" key="1">
    <citation type="submission" date="2011-05" db="EMBL/GenBank/DDBJ databases">
        <title>Complete sequence of chromosome 1 of Sphingobium chlorophenolicum L-1.</title>
        <authorList>
            <consortium name="US DOE Joint Genome Institute"/>
            <person name="Lucas S."/>
            <person name="Han J."/>
            <person name="Lapidus A."/>
            <person name="Cheng J.-F."/>
            <person name="Goodwin L."/>
            <person name="Pitluck S."/>
            <person name="Peters L."/>
            <person name="Daligault H."/>
            <person name="Han C."/>
            <person name="Tapia R."/>
            <person name="Land M."/>
            <person name="Hauser L."/>
            <person name="Kyrpides N."/>
            <person name="Ivanova N."/>
            <person name="Pagani I."/>
            <person name="Turner P."/>
            <person name="Copley S."/>
            <person name="Woyke T."/>
        </authorList>
    </citation>
    <scope>NUCLEOTIDE SEQUENCE [LARGE SCALE GENOMIC DNA]</scope>
    <source>
        <strain evidence="7 8">L-1</strain>
    </source>
</reference>
<feature type="domain" description="Helicase C-terminal" evidence="6">
    <location>
        <begin position="264"/>
        <end position="451"/>
    </location>
</feature>
<dbReference type="SMART" id="SM00487">
    <property type="entry name" value="DEXDc"/>
    <property type="match status" value="1"/>
</dbReference>
<dbReference type="SUPFAM" id="SSF52540">
    <property type="entry name" value="P-loop containing nucleoside triphosphate hydrolases"/>
    <property type="match status" value="1"/>
</dbReference>
<organism evidence="7 8">
    <name type="scientific">Sphingobium chlorophenolicum L-1</name>
    <dbReference type="NCBI Taxonomy" id="690566"/>
    <lineage>
        <taxon>Bacteria</taxon>
        <taxon>Pseudomonadati</taxon>
        <taxon>Pseudomonadota</taxon>
        <taxon>Alphaproteobacteria</taxon>
        <taxon>Sphingomonadales</taxon>
        <taxon>Sphingomonadaceae</taxon>
        <taxon>Sphingobium</taxon>
    </lineage>
</organism>
<dbReference type="InterPro" id="IPR050474">
    <property type="entry name" value="Hel308_SKI2-like"/>
</dbReference>
<evidence type="ECO:0000313" key="7">
    <source>
        <dbReference type="EMBL" id="AEG50075.1"/>
    </source>
</evidence>
<proteinExistence type="predicted"/>
<evidence type="ECO:0000256" key="2">
    <source>
        <dbReference type="ARBA" id="ARBA00022801"/>
    </source>
</evidence>
<dbReference type="PANTHER" id="PTHR47961:SF10">
    <property type="entry name" value="ATP-DEPENDENT DNA HELICASE HEL308"/>
    <property type="match status" value="1"/>
</dbReference>
<dbReference type="SMART" id="SM00490">
    <property type="entry name" value="HELICc"/>
    <property type="match status" value="1"/>
</dbReference>
<evidence type="ECO:0000313" key="8">
    <source>
        <dbReference type="Proteomes" id="UP000007150"/>
    </source>
</evidence>
<evidence type="ECO:0000256" key="3">
    <source>
        <dbReference type="ARBA" id="ARBA00022806"/>
    </source>
</evidence>
<dbReference type="STRING" id="690566.Sphch_2415"/>
<dbReference type="PROSITE" id="PS51194">
    <property type="entry name" value="HELICASE_CTER"/>
    <property type="match status" value="1"/>
</dbReference>
<dbReference type="Pfam" id="PF00270">
    <property type="entry name" value="DEAD"/>
    <property type="match status" value="1"/>
</dbReference>
<dbReference type="InterPro" id="IPR001650">
    <property type="entry name" value="Helicase_C-like"/>
</dbReference>
<dbReference type="GO" id="GO:0005524">
    <property type="term" value="F:ATP binding"/>
    <property type="evidence" value="ECO:0007669"/>
    <property type="project" value="UniProtKB-KW"/>
</dbReference>
<evidence type="ECO:0000256" key="4">
    <source>
        <dbReference type="ARBA" id="ARBA00022840"/>
    </source>
</evidence>
<name>F6EYC2_SPHCR</name>
<dbReference type="Proteomes" id="UP000007150">
    <property type="component" value="Chromosome 1"/>
</dbReference>
<sequence>MKSALPLDHGLSAHLLNNALLMPRQAGEPSITDAQYDALAAGVARGENMLVSAPTSTGKTLIGWWGVNAALAAGHRVVYLVSYRALAHQKFEEAQRLFLEAVLQGDRSSIVCATGDSVEDASGRKTSAPLSARILIATYEKFLGCLSTGGPPRDLTDICFVCDEIQLIGEKARGQNVELLLTLLKRSRWGQFIGLSAVLSESDAVALADWLELKLVRNPTREKTLTIECRAPDKTVCVTSAPARDPNWSEIPAPRQQQLSPLGIITEMAANAARRPVIAFCMKVDETLSLAGQIAAARPATRHVEVPAGLDLDETLLGFLRKGVAFHNAELSEEERLFVETRLANGEVDIVFATTTLAAGVNFPLGSAVFSAWQRWNRDRRRYEPISRAEFQNMAGRVGRMGQAGDGRVVLSANGVGELHAATRLMDLAGQDELGSGITPEDFGPLVLQILAGKLCNRRDEAFKLLASTLSAAREISRNTAGVAHWRPSLDAQVNRLLTLGCVIETGQLLTVTALGEAVARSGLKPETAIYFINNLARFGSALSNLLPSVNGGGNEDDLAFVLAHAALASPEYGLEGGRPTRVIHWRVTEPNLVSNPLARRLEPLLFAQPWMGNVGAANGAMLLADWFSGQPRQQIEDRVGSVRLGTVQTIGRDVAWILTGIAEIVSTITSPSLAEESKPEPIRDPIASQAVRRLARVIRRQAARISAGLPGDILWATSLDLQDRPRRLSRPQLLALRAKGLVRSIDLMDGAAPADTARREALDAVTNPRLANLVRDAARRWKLDEREYCKRVHLKRAAPIGGAEIIEALYDTRGDAFEAAFASLLDFLAIPYQRLDGPGKVGYPDFLVSIESFPGIVVELKTKVADNDVVPFNAATEVLSASELIGLRDHPCVTLCNPGVEPSVPRLIESCGRLCVLEACDLAEAALRLREGVLSRDAFYNWLTTPGIALREDLPHLR</sequence>
<dbReference type="PROSITE" id="PS51192">
    <property type="entry name" value="HELICASE_ATP_BIND_1"/>
    <property type="match status" value="1"/>
</dbReference>
<keyword evidence="8" id="KW-1185">Reference proteome</keyword>
<dbReference type="InterPro" id="IPR014001">
    <property type="entry name" value="Helicase_ATP-bd"/>
</dbReference>
<dbReference type="GO" id="GO:0016787">
    <property type="term" value="F:hydrolase activity"/>
    <property type="evidence" value="ECO:0007669"/>
    <property type="project" value="UniProtKB-KW"/>
</dbReference>
<dbReference type="RefSeq" id="WP_013848315.1">
    <property type="nucleotide sequence ID" value="NC_015593.1"/>
</dbReference>
<dbReference type="EMBL" id="CP002798">
    <property type="protein sequence ID" value="AEG50075.1"/>
    <property type="molecule type" value="Genomic_DNA"/>
</dbReference>
<keyword evidence="1" id="KW-0547">Nucleotide-binding</keyword>
<dbReference type="Gene3D" id="1.10.3380.30">
    <property type="match status" value="1"/>
</dbReference>
<keyword evidence="4" id="KW-0067">ATP-binding</keyword>
<gene>
    <name evidence="7" type="ORF">Sphch_2415</name>
</gene>
<keyword evidence="2" id="KW-0378">Hydrolase</keyword>
<dbReference type="HOGENOM" id="CLU_307732_0_0_5"/>
<dbReference type="InterPro" id="IPR011545">
    <property type="entry name" value="DEAD/DEAH_box_helicase_dom"/>
</dbReference>
<dbReference type="Gene3D" id="3.40.50.300">
    <property type="entry name" value="P-loop containing nucleotide triphosphate hydrolases"/>
    <property type="match status" value="2"/>
</dbReference>
<evidence type="ECO:0000259" key="6">
    <source>
        <dbReference type="PROSITE" id="PS51194"/>
    </source>
</evidence>
<dbReference type="InterPro" id="IPR027417">
    <property type="entry name" value="P-loop_NTPase"/>
</dbReference>
<evidence type="ECO:0000259" key="5">
    <source>
        <dbReference type="PROSITE" id="PS51192"/>
    </source>
</evidence>
<protein>
    <submittedName>
        <fullName evidence="7">DEAD/DEAH box helicase domain protein</fullName>
    </submittedName>
</protein>
<dbReference type="GO" id="GO:0003676">
    <property type="term" value="F:nucleic acid binding"/>
    <property type="evidence" value="ECO:0007669"/>
    <property type="project" value="InterPro"/>
</dbReference>
<feature type="domain" description="Helicase ATP-binding" evidence="5">
    <location>
        <begin position="40"/>
        <end position="217"/>
    </location>
</feature>
<keyword evidence="3 7" id="KW-0347">Helicase</keyword>
<dbReference type="GO" id="GO:0004386">
    <property type="term" value="F:helicase activity"/>
    <property type="evidence" value="ECO:0007669"/>
    <property type="project" value="UniProtKB-KW"/>
</dbReference>
<dbReference type="KEGG" id="sch:Sphch_2415"/>
<dbReference type="Pfam" id="PF00271">
    <property type="entry name" value="Helicase_C"/>
    <property type="match status" value="1"/>
</dbReference>
<accession>F6EYC2</accession>